<evidence type="ECO:0000256" key="4">
    <source>
        <dbReference type="ARBA" id="ARBA00022989"/>
    </source>
</evidence>
<feature type="transmembrane region" description="Helical" evidence="6">
    <location>
        <begin position="269"/>
        <end position="289"/>
    </location>
</feature>
<evidence type="ECO:0000313" key="9">
    <source>
        <dbReference type="Proteomes" id="UP000092695"/>
    </source>
</evidence>
<dbReference type="KEGG" id="woc:BA177_11035"/>
<name>A0A193LL73_9GAMM</name>
<dbReference type="GO" id="GO:0012505">
    <property type="term" value="C:endomembrane system"/>
    <property type="evidence" value="ECO:0007669"/>
    <property type="project" value="UniProtKB-SubCell"/>
</dbReference>
<feature type="transmembrane region" description="Helical" evidence="6">
    <location>
        <begin position="298"/>
        <end position="316"/>
    </location>
</feature>
<dbReference type="PANTHER" id="PTHR23519:SF1">
    <property type="entry name" value="AUTOPHAGY-RELATED PROTEIN 22"/>
    <property type="match status" value="1"/>
</dbReference>
<feature type="transmembrane region" description="Helical" evidence="6">
    <location>
        <begin position="104"/>
        <end position="123"/>
    </location>
</feature>
<feature type="transmembrane region" description="Helical" evidence="6">
    <location>
        <begin position="9"/>
        <end position="31"/>
    </location>
</feature>
<feature type="transmembrane region" description="Helical" evidence="6">
    <location>
        <begin position="79"/>
        <end position="98"/>
    </location>
</feature>
<keyword evidence="5 6" id="KW-0472">Membrane</keyword>
<keyword evidence="4 6" id="KW-1133">Transmembrane helix</keyword>
<dbReference type="Gene3D" id="1.20.1250.20">
    <property type="entry name" value="MFS general substrate transporter like domains"/>
    <property type="match status" value="1"/>
</dbReference>
<evidence type="ECO:0000256" key="2">
    <source>
        <dbReference type="ARBA" id="ARBA00022448"/>
    </source>
</evidence>
<feature type="transmembrane region" description="Helical" evidence="6">
    <location>
        <begin position="356"/>
        <end position="381"/>
    </location>
</feature>
<evidence type="ECO:0000259" key="7">
    <source>
        <dbReference type="PROSITE" id="PS50850"/>
    </source>
</evidence>
<dbReference type="Pfam" id="PF11700">
    <property type="entry name" value="ATG22"/>
    <property type="match status" value="2"/>
</dbReference>
<evidence type="ECO:0000256" key="1">
    <source>
        <dbReference type="ARBA" id="ARBA00004127"/>
    </source>
</evidence>
<dbReference type="EMBL" id="CP016268">
    <property type="protein sequence ID" value="ANO53168.1"/>
    <property type="molecule type" value="Genomic_DNA"/>
</dbReference>
<dbReference type="GO" id="GO:0022857">
    <property type="term" value="F:transmembrane transporter activity"/>
    <property type="evidence" value="ECO:0007669"/>
    <property type="project" value="InterPro"/>
</dbReference>
<feature type="transmembrane region" description="Helical" evidence="6">
    <location>
        <begin position="387"/>
        <end position="404"/>
    </location>
</feature>
<evidence type="ECO:0000256" key="6">
    <source>
        <dbReference type="SAM" id="Phobius"/>
    </source>
</evidence>
<evidence type="ECO:0000313" key="8">
    <source>
        <dbReference type="EMBL" id="ANO53168.1"/>
    </source>
</evidence>
<dbReference type="AlphaFoldDB" id="A0A193LL73"/>
<gene>
    <name evidence="8" type="ORF">BA177_11035</name>
</gene>
<dbReference type="InterPro" id="IPR050495">
    <property type="entry name" value="ATG22/LtaA_families"/>
</dbReference>
<evidence type="ECO:0000256" key="3">
    <source>
        <dbReference type="ARBA" id="ARBA00022692"/>
    </source>
</evidence>
<keyword evidence="9" id="KW-1185">Reference proteome</keyword>
<evidence type="ECO:0000256" key="5">
    <source>
        <dbReference type="ARBA" id="ARBA00023136"/>
    </source>
</evidence>
<accession>A0A193LL73</accession>
<organism evidence="8 9">
    <name type="scientific">Woeseia oceani</name>
    <dbReference type="NCBI Taxonomy" id="1548547"/>
    <lineage>
        <taxon>Bacteria</taxon>
        <taxon>Pseudomonadati</taxon>
        <taxon>Pseudomonadota</taxon>
        <taxon>Gammaproteobacteria</taxon>
        <taxon>Woeseiales</taxon>
        <taxon>Woeseiaceae</taxon>
        <taxon>Woeseia</taxon>
    </lineage>
</organism>
<feature type="domain" description="Major facilitator superfamily (MFS) profile" evidence="7">
    <location>
        <begin position="1"/>
        <end position="410"/>
    </location>
</feature>
<sequence>MNRHSISWALYDCGSSAFALSVLAVLFPLALGGHWSAGDDGAIVTGRLSSANAVASLAVFLLAPVLGAVADSGGFRKRFLFLFAVLGAIATAGLGLVGAGEWPVALLLFVIASVGYYGANVFYDSLLVDVTGPRNYSAVSALGFSLGYFGSALLLTLHVAMLRAPASFGFTDTTAVMTFVFVSAAVWWVLFVLPLMFVVKEHRKQRETRSGVIRDAYRALAVTFQDLRRYRQATRFLLAYFLYIGGVFTVIVMALNFGQRLGFSQGDLVAALLITNFAGFPATLAYGYIGHRIGPRRALYIGLSVYIVVACWAVFLENVRQFYMMAIAIGMVQGGVQGMSRSLYAALIPVDKTGEFFGFYNTLTKLAHVLGPVLVGLGVLFSDDPKFLLIPLLPLFIGGALMLLRVSEPEALAADETA</sequence>
<proteinExistence type="predicted"/>
<dbReference type="PANTHER" id="PTHR23519">
    <property type="entry name" value="AUTOPHAGY-RELATED PROTEIN 22"/>
    <property type="match status" value="1"/>
</dbReference>
<feature type="transmembrane region" description="Helical" evidence="6">
    <location>
        <begin position="51"/>
        <end position="70"/>
    </location>
</feature>
<dbReference type="InterPro" id="IPR024671">
    <property type="entry name" value="Atg22-like"/>
</dbReference>
<feature type="transmembrane region" description="Helical" evidence="6">
    <location>
        <begin position="135"/>
        <end position="155"/>
    </location>
</feature>
<dbReference type="Proteomes" id="UP000092695">
    <property type="component" value="Chromosome"/>
</dbReference>
<comment type="subcellular location">
    <subcellularLocation>
        <location evidence="1">Endomembrane system</location>
        <topology evidence="1">Multi-pass membrane protein</topology>
    </subcellularLocation>
</comment>
<feature type="transmembrane region" description="Helical" evidence="6">
    <location>
        <begin position="175"/>
        <end position="199"/>
    </location>
</feature>
<keyword evidence="3 6" id="KW-0812">Transmembrane</keyword>
<feature type="transmembrane region" description="Helical" evidence="6">
    <location>
        <begin position="237"/>
        <end position="257"/>
    </location>
</feature>
<dbReference type="PROSITE" id="PS50850">
    <property type="entry name" value="MFS"/>
    <property type="match status" value="1"/>
</dbReference>
<dbReference type="InterPro" id="IPR036259">
    <property type="entry name" value="MFS_trans_sf"/>
</dbReference>
<dbReference type="InterPro" id="IPR020846">
    <property type="entry name" value="MFS_dom"/>
</dbReference>
<keyword evidence="2" id="KW-0813">Transport</keyword>
<dbReference type="SUPFAM" id="SSF103473">
    <property type="entry name" value="MFS general substrate transporter"/>
    <property type="match status" value="1"/>
</dbReference>
<protein>
    <recommendedName>
        <fullName evidence="7">Major facilitator superfamily (MFS) profile domain-containing protein</fullName>
    </recommendedName>
</protein>
<dbReference type="STRING" id="1548547.BA177_11035"/>
<reference evidence="8 9" key="1">
    <citation type="submission" date="2016-06" db="EMBL/GenBank/DDBJ databases">
        <title>Complete genome sequence of a deep-branching marine Gamma Proteobacterium Woeseia oceani type strain XK5.</title>
        <authorList>
            <person name="Mu D."/>
            <person name="Du Z."/>
        </authorList>
    </citation>
    <scope>NUCLEOTIDE SEQUENCE [LARGE SCALE GENOMIC DNA]</scope>
    <source>
        <strain evidence="8 9">XK5</strain>
    </source>
</reference>